<reference evidence="1 2" key="1">
    <citation type="submission" date="2023-10" db="EMBL/GenBank/DDBJ databases">
        <authorList>
            <person name="Wang X.X."/>
        </authorList>
    </citation>
    <scope>NUCLEOTIDE SEQUENCE [LARGE SCALE GENOMIC DNA]</scope>
    <source>
        <strain evidence="1 2">NBRC 12816</strain>
    </source>
</reference>
<gene>
    <name evidence="1" type="ORF">R2363_30540</name>
</gene>
<keyword evidence="2" id="KW-1185">Reference proteome</keyword>
<dbReference type="RefSeq" id="WP_319012668.1">
    <property type="nucleotide sequence ID" value="NZ_JAWJZF010000492.1"/>
</dbReference>
<comment type="caution">
    <text evidence="1">The sequence shown here is derived from an EMBL/GenBank/DDBJ whole genome shotgun (WGS) entry which is preliminary data.</text>
</comment>
<evidence type="ECO:0000313" key="2">
    <source>
        <dbReference type="Proteomes" id="UP001278571"/>
    </source>
</evidence>
<protein>
    <submittedName>
        <fullName evidence="1">Uncharacterized protein</fullName>
    </submittedName>
</protein>
<organism evidence="1 2">
    <name type="scientific">Streptomyces roseolus</name>
    <dbReference type="NCBI Taxonomy" id="67358"/>
    <lineage>
        <taxon>Bacteria</taxon>
        <taxon>Bacillati</taxon>
        <taxon>Actinomycetota</taxon>
        <taxon>Actinomycetes</taxon>
        <taxon>Kitasatosporales</taxon>
        <taxon>Streptomycetaceae</taxon>
        <taxon>Streptomyces</taxon>
    </lineage>
</organism>
<evidence type="ECO:0000313" key="1">
    <source>
        <dbReference type="EMBL" id="MDX2296505.1"/>
    </source>
</evidence>
<name>A0ABU4KFD1_9ACTN</name>
<proteinExistence type="predicted"/>
<dbReference type="Proteomes" id="UP001278571">
    <property type="component" value="Unassembled WGS sequence"/>
</dbReference>
<dbReference type="EMBL" id="JAWJZF010000492">
    <property type="protein sequence ID" value="MDX2296505.1"/>
    <property type="molecule type" value="Genomic_DNA"/>
</dbReference>
<sequence>MTEDVEVWNRLVALLPEAEAREAAECWAVGEQEAGLGLLVSGLSDHRVPISETTRARIAVLAEGWGEREFPAPRIRRCRGDGERSRVRLIEPVDEPPAGGTGDVLVPWIGCERCGRVLTRRHTREARGGLSFLAWSYVITSPVDGAVVREFADDSVDAAFAHLLAVCGDAVDA</sequence>
<accession>A0ABU4KFD1</accession>